<reference evidence="2" key="1">
    <citation type="submission" date="2017-09" db="EMBL/GenBank/DDBJ databases">
        <title>Depth-based differentiation of microbial function through sediment-hosted aquifers and enrichment of novel symbionts in the deep terrestrial subsurface.</title>
        <authorList>
            <person name="Probst A.J."/>
            <person name="Ladd B."/>
            <person name="Jarett J.K."/>
            <person name="Geller-Mcgrath D.E."/>
            <person name="Sieber C.M.K."/>
            <person name="Emerson J.B."/>
            <person name="Anantharaman K."/>
            <person name="Thomas B.C."/>
            <person name="Malmstrom R."/>
            <person name="Stieglmeier M."/>
            <person name="Klingl A."/>
            <person name="Woyke T."/>
            <person name="Ryan C.M."/>
            <person name="Banfield J.F."/>
        </authorList>
    </citation>
    <scope>NUCLEOTIDE SEQUENCE [LARGE SCALE GENOMIC DNA]</scope>
</reference>
<protein>
    <recommendedName>
        <fullName evidence="3">Thioredoxin-like fold domain-containing protein</fullName>
    </recommendedName>
</protein>
<evidence type="ECO:0000313" key="2">
    <source>
        <dbReference type="Proteomes" id="UP000231436"/>
    </source>
</evidence>
<evidence type="ECO:0000313" key="1">
    <source>
        <dbReference type="EMBL" id="PJE76504.1"/>
    </source>
</evidence>
<name>A0A2M8LGB9_9BACT</name>
<dbReference type="EMBL" id="PFEU01000018">
    <property type="protein sequence ID" value="PJE76504.1"/>
    <property type="molecule type" value="Genomic_DNA"/>
</dbReference>
<evidence type="ECO:0008006" key="3">
    <source>
        <dbReference type="Google" id="ProtNLM"/>
    </source>
</evidence>
<proteinExistence type="predicted"/>
<gene>
    <name evidence="1" type="ORF">COV05_04005</name>
</gene>
<accession>A0A2M8LGB9</accession>
<dbReference type="AlphaFoldDB" id="A0A2M8LGB9"/>
<comment type="caution">
    <text evidence="1">The sequence shown here is derived from an EMBL/GenBank/DDBJ whole genome shotgun (WGS) entry which is preliminary data.</text>
</comment>
<dbReference type="Proteomes" id="UP000231436">
    <property type="component" value="Unassembled WGS sequence"/>
</dbReference>
<organism evidence="1 2">
    <name type="scientific">Candidatus Uhrbacteria bacterium CG10_big_fil_rev_8_21_14_0_10_48_16</name>
    <dbReference type="NCBI Taxonomy" id="1975038"/>
    <lineage>
        <taxon>Bacteria</taxon>
        <taxon>Candidatus Uhriibacteriota</taxon>
    </lineage>
</organism>
<sequence>MPLVDTLIQEGIEITKLETWHNEEHAKQLEGVDKGRCGGVPYFYNSKNDQFICGSAPEERVRAWAQGKELTEE</sequence>